<name>A0A0X1KNN9_9EURY</name>
<accession>A0A0X1KNN9</accession>
<dbReference type="OrthoDB" id="94815at2157"/>
<evidence type="ECO:0000313" key="2">
    <source>
        <dbReference type="Proteomes" id="UP000062043"/>
    </source>
</evidence>
<dbReference type="PATRIC" id="fig|1432656.3.peg.2009"/>
<reference evidence="1 2" key="1">
    <citation type="submission" date="2014-01" db="EMBL/GenBank/DDBJ databases">
        <title>Genome sequencing of Thermococcus guaymasensis.</title>
        <authorList>
            <person name="Zhang X."/>
            <person name="Alvare G."/>
            <person name="Fristensky B."/>
            <person name="Chen L."/>
            <person name="Suen T."/>
            <person name="Chen Q."/>
            <person name="Ma K."/>
        </authorList>
    </citation>
    <scope>NUCLEOTIDE SEQUENCE [LARGE SCALE GENOMIC DNA]</scope>
    <source>
        <strain evidence="1 2">DSM 11113</strain>
    </source>
</reference>
<evidence type="ECO:0000313" key="1">
    <source>
        <dbReference type="EMBL" id="AJC72830.1"/>
    </source>
</evidence>
<dbReference type="Proteomes" id="UP000062043">
    <property type="component" value="Chromosome"/>
</dbReference>
<protein>
    <submittedName>
        <fullName evidence="1">Uncharacterized protein</fullName>
    </submittedName>
</protein>
<dbReference type="EMBL" id="CP007140">
    <property type="protein sequence ID" value="AJC72830.1"/>
    <property type="molecule type" value="Genomic_DNA"/>
</dbReference>
<organism evidence="1 2">
    <name type="scientific">Thermococcus guaymasensis DSM 11113</name>
    <dbReference type="NCBI Taxonomy" id="1432656"/>
    <lineage>
        <taxon>Archaea</taxon>
        <taxon>Methanobacteriati</taxon>
        <taxon>Methanobacteriota</taxon>
        <taxon>Thermococci</taxon>
        <taxon>Thermococcales</taxon>
        <taxon>Thermococcaceae</taxon>
        <taxon>Thermococcus</taxon>
    </lineage>
</organism>
<sequence length="85" mass="9517">MCAIVEDWERTAKVLLDNAREDQFTFILSLALSARTGRARGITELPDVSAFRKTVSGEVELYYLIENPKEINSPWGSVSVGRAEK</sequence>
<proteinExistence type="predicted"/>
<gene>
    <name evidence="1" type="ORF">X802_10270</name>
</gene>
<dbReference type="AlphaFoldDB" id="A0A0X1KNN9"/>
<dbReference type="GeneID" id="27136036"/>
<keyword evidence="2" id="KW-1185">Reference proteome</keyword>
<dbReference type="KEGG" id="tgy:X802_10270"/>
<dbReference type="RefSeq" id="WP_062373631.1">
    <property type="nucleotide sequence ID" value="NZ_CP007140.1"/>
</dbReference>